<keyword evidence="1" id="KW-0472">Membrane</keyword>
<dbReference type="EMBL" id="JBHSGV010000010">
    <property type="protein sequence ID" value="MFC4749884.1"/>
    <property type="molecule type" value="Genomic_DNA"/>
</dbReference>
<evidence type="ECO:0000313" key="3">
    <source>
        <dbReference type="Proteomes" id="UP001595935"/>
    </source>
</evidence>
<proteinExistence type="predicted"/>
<protein>
    <recommendedName>
        <fullName evidence="4">Rod shape-determining protein MreD</fullName>
    </recommendedName>
</protein>
<comment type="caution">
    <text evidence="2">The sequence shown here is derived from an EMBL/GenBank/DDBJ whole genome shotgun (WGS) entry which is preliminary data.</text>
</comment>
<organism evidence="2 3">
    <name type="scientific">Flavobacterium branchiicola</name>
    <dbReference type="NCBI Taxonomy" id="1114875"/>
    <lineage>
        <taxon>Bacteria</taxon>
        <taxon>Pseudomonadati</taxon>
        <taxon>Bacteroidota</taxon>
        <taxon>Flavobacteriia</taxon>
        <taxon>Flavobacteriales</taxon>
        <taxon>Flavobacteriaceae</taxon>
        <taxon>Flavobacterium</taxon>
    </lineage>
</organism>
<gene>
    <name evidence="2" type="ORF">ACFO5S_20695</name>
</gene>
<feature type="transmembrane region" description="Helical" evidence="1">
    <location>
        <begin position="110"/>
        <end position="130"/>
    </location>
</feature>
<feature type="transmembrane region" description="Helical" evidence="1">
    <location>
        <begin position="51"/>
        <end position="75"/>
    </location>
</feature>
<feature type="transmembrane region" description="Helical" evidence="1">
    <location>
        <begin position="6"/>
        <end position="39"/>
    </location>
</feature>
<sequence length="137" mass="16660">MIGYFIFFMFLAIFAYVSVRWGTFLISDLIAGLILLIFFTYYHFRNDLDRAAIIVIVVNLTLYIFQFISSVFIYFDEENEKRSYWIFTILAFVFLIMAEKMMTNFDDSFWSMYVPVALAFFPLYFLKYFFKYIREED</sequence>
<dbReference type="Proteomes" id="UP001595935">
    <property type="component" value="Unassembled WGS sequence"/>
</dbReference>
<accession>A0ABV9PI02</accession>
<feature type="transmembrane region" description="Helical" evidence="1">
    <location>
        <begin position="81"/>
        <end position="98"/>
    </location>
</feature>
<reference evidence="3" key="1">
    <citation type="journal article" date="2019" name="Int. J. Syst. Evol. Microbiol.">
        <title>The Global Catalogue of Microorganisms (GCM) 10K type strain sequencing project: providing services to taxonomists for standard genome sequencing and annotation.</title>
        <authorList>
            <consortium name="The Broad Institute Genomics Platform"/>
            <consortium name="The Broad Institute Genome Sequencing Center for Infectious Disease"/>
            <person name="Wu L."/>
            <person name="Ma J."/>
        </authorList>
    </citation>
    <scope>NUCLEOTIDE SEQUENCE [LARGE SCALE GENOMIC DNA]</scope>
    <source>
        <strain evidence="3">WYCCWR 13023</strain>
    </source>
</reference>
<keyword evidence="1" id="KW-1133">Transmembrane helix</keyword>
<keyword evidence="1" id="KW-0812">Transmembrane</keyword>
<keyword evidence="3" id="KW-1185">Reference proteome</keyword>
<evidence type="ECO:0008006" key="4">
    <source>
        <dbReference type="Google" id="ProtNLM"/>
    </source>
</evidence>
<name>A0ABV9PI02_9FLAO</name>
<dbReference type="RefSeq" id="WP_213259982.1">
    <property type="nucleotide sequence ID" value="NZ_JAGYWA010000010.1"/>
</dbReference>
<evidence type="ECO:0000256" key="1">
    <source>
        <dbReference type="SAM" id="Phobius"/>
    </source>
</evidence>
<evidence type="ECO:0000313" key="2">
    <source>
        <dbReference type="EMBL" id="MFC4749884.1"/>
    </source>
</evidence>